<feature type="repeat" description="ANK" evidence="3">
    <location>
        <begin position="153"/>
        <end position="185"/>
    </location>
</feature>
<dbReference type="CDD" id="cd23767">
    <property type="entry name" value="IQCD"/>
    <property type="match status" value="1"/>
</dbReference>
<name>A0AA35RW20_GEOBA</name>
<dbReference type="AlphaFoldDB" id="A0AA35RW20"/>
<evidence type="ECO:0000313" key="5">
    <source>
        <dbReference type="EMBL" id="CAI8018800.1"/>
    </source>
</evidence>
<comment type="caution">
    <text evidence="5">The sequence shown here is derived from an EMBL/GenBank/DDBJ whole genome shotgun (WGS) entry which is preliminary data.</text>
</comment>
<feature type="repeat" description="ANK" evidence="3">
    <location>
        <begin position="120"/>
        <end position="152"/>
    </location>
</feature>
<gene>
    <name evidence="5" type="ORF">GBAR_LOCUS11380</name>
</gene>
<keyword evidence="4" id="KW-0175">Coiled coil</keyword>
<protein>
    <submittedName>
        <fullName evidence="5">IQ motif and ankyrin repeat domain-containing protein 1</fullName>
    </submittedName>
</protein>
<organism evidence="5 6">
    <name type="scientific">Geodia barretti</name>
    <name type="common">Barrett's horny sponge</name>
    <dbReference type="NCBI Taxonomy" id="519541"/>
    <lineage>
        <taxon>Eukaryota</taxon>
        <taxon>Metazoa</taxon>
        <taxon>Porifera</taxon>
        <taxon>Demospongiae</taxon>
        <taxon>Heteroscleromorpha</taxon>
        <taxon>Tetractinellida</taxon>
        <taxon>Astrophorina</taxon>
        <taxon>Geodiidae</taxon>
        <taxon>Geodia</taxon>
    </lineage>
</organism>
<dbReference type="SMART" id="SM00248">
    <property type="entry name" value="ANK"/>
    <property type="match status" value="2"/>
</dbReference>
<evidence type="ECO:0000313" key="6">
    <source>
        <dbReference type="Proteomes" id="UP001174909"/>
    </source>
</evidence>
<dbReference type="Pfam" id="PF12796">
    <property type="entry name" value="Ank_2"/>
    <property type="match status" value="1"/>
</dbReference>
<dbReference type="Gene3D" id="1.25.40.20">
    <property type="entry name" value="Ankyrin repeat-containing domain"/>
    <property type="match status" value="1"/>
</dbReference>
<dbReference type="PANTHER" id="PTHR24126">
    <property type="entry name" value="ANKYRIN REPEAT, PH AND SEC7 DOMAIN CONTAINING PROTEIN SECG-RELATED"/>
    <property type="match status" value="1"/>
</dbReference>
<dbReference type="InterPro" id="IPR036770">
    <property type="entry name" value="Ankyrin_rpt-contain_sf"/>
</dbReference>
<evidence type="ECO:0000256" key="3">
    <source>
        <dbReference type="PROSITE-ProRule" id="PRU00023"/>
    </source>
</evidence>
<keyword evidence="6" id="KW-1185">Reference proteome</keyword>
<accession>A0AA35RW20</accession>
<dbReference type="InterPro" id="IPR002110">
    <property type="entry name" value="Ankyrin_rpt"/>
</dbReference>
<proteinExistence type="predicted"/>
<dbReference type="PROSITE" id="PS50096">
    <property type="entry name" value="IQ"/>
    <property type="match status" value="1"/>
</dbReference>
<keyword evidence="1" id="KW-0677">Repeat</keyword>
<dbReference type="EMBL" id="CASHTH010001711">
    <property type="protein sequence ID" value="CAI8018800.1"/>
    <property type="molecule type" value="Genomic_DNA"/>
</dbReference>
<keyword evidence="2 3" id="KW-0040">ANK repeat</keyword>
<dbReference type="PROSITE" id="PS50297">
    <property type="entry name" value="ANK_REP_REGION"/>
    <property type="match status" value="2"/>
</dbReference>
<reference evidence="5" key="1">
    <citation type="submission" date="2023-03" db="EMBL/GenBank/DDBJ databases">
        <authorList>
            <person name="Steffen K."/>
            <person name="Cardenas P."/>
        </authorList>
    </citation>
    <scope>NUCLEOTIDE SEQUENCE</scope>
</reference>
<feature type="coiled-coil region" evidence="4">
    <location>
        <begin position="18"/>
        <end position="79"/>
    </location>
</feature>
<evidence type="ECO:0000256" key="1">
    <source>
        <dbReference type="ARBA" id="ARBA00022737"/>
    </source>
</evidence>
<feature type="coiled-coil region" evidence="4">
    <location>
        <begin position="211"/>
        <end position="328"/>
    </location>
</feature>
<dbReference type="SUPFAM" id="SSF48403">
    <property type="entry name" value="Ankyrin repeat"/>
    <property type="match status" value="1"/>
</dbReference>
<evidence type="ECO:0000256" key="2">
    <source>
        <dbReference type="ARBA" id="ARBA00023043"/>
    </source>
</evidence>
<dbReference type="PROSITE" id="PS50088">
    <property type="entry name" value="ANK_REPEAT"/>
    <property type="match status" value="2"/>
</dbReference>
<sequence length="511" mass="58777">MARKIQTYFRGYRCRQLLRSMQQKKADYDAVMDKLQREAYVQMVRMEQQRAEAERKREEEERKKQKEQARRRARILEAAFDGNMVEIHAILEEVQQLCKDQGEDVAVRNKHMLVECSDANGNTPLSEAAAGGDPDTINFLLSLEANPNKKGQYGRTPLYRAAFAGHAEAVKILLKSGADPRITADDGERPDQVSSNPEVEDIFKEWKPEDTDHLLKRLDGADKKRKEAQNKLFETIESKLRKLADDAEKEYSAKQRELRKAHEELNKRIFEHDRNMAAEAVKTDITLAIVHDAEELLESARIAAEQARKRLNDARLQLRLKRKEFKNDGENYEESNDDFSDVSINIRELDDVLMKDVGNKIAGSGKWPLLIDAGKQAATFLRYRDTNYINCCNPRQMEPEAIRLSLLGAIKYGKFLVLDVMDVEGLWEGVEQRMNLVQKDLLQNLMNMSLIKENKFQGLCKDSDGDEYSPKALLSARVHEFKLVVLTQLDFLPKDFTEQFYVIKVHASQPV</sequence>
<dbReference type="Proteomes" id="UP001174909">
    <property type="component" value="Unassembled WGS sequence"/>
</dbReference>
<evidence type="ECO:0000256" key="4">
    <source>
        <dbReference type="SAM" id="Coils"/>
    </source>
</evidence>